<feature type="compositionally biased region" description="Basic residues" evidence="1">
    <location>
        <begin position="1"/>
        <end position="11"/>
    </location>
</feature>
<gene>
    <name evidence="2" type="ORF">MSAN_00306700</name>
</gene>
<protein>
    <submittedName>
        <fullName evidence="2">Uncharacterized protein</fullName>
    </submittedName>
</protein>
<dbReference type="AlphaFoldDB" id="A0A8H6Z809"/>
<dbReference type="OrthoDB" id="3063557at2759"/>
<feature type="region of interest" description="Disordered" evidence="1">
    <location>
        <begin position="1"/>
        <end position="28"/>
    </location>
</feature>
<evidence type="ECO:0000256" key="1">
    <source>
        <dbReference type="SAM" id="MobiDB-lite"/>
    </source>
</evidence>
<name>A0A8H6Z809_9AGAR</name>
<comment type="caution">
    <text evidence="2">The sequence shown here is derived from an EMBL/GenBank/DDBJ whole genome shotgun (WGS) entry which is preliminary data.</text>
</comment>
<dbReference type="EMBL" id="JACAZH010000002">
    <property type="protein sequence ID" value="KAF7374238.1"/>
    <property type="molecule type" value="Genomic_DNA"/>
</dbReference>
<dbReference type="Proteomes" id="UP000623467">
    <property type="component" value="Unassembled WGS sequence"/>
</dbReference>
<reference evidence="2" key="1">
    <citation type="submission" date="2020-05" db="EMBL/GenBank/DDBJ databases">
        <title>Mycena genomes resolve the evolution of fungal bioluminescence.</title>
        <authorList>
            <person name="Tsai I.J."/>
        </authorList>
    </citation>
    <scope>NUCLEOTIDE SEQUENCE</scope>
    <source>
        <strain evidence="2">160909Yilan</strain>
    </source>
</reference>
<sequence>MFRGPRQSRRAKIIEISGGTDGSSGGAGEGPRVKVLYARTITTINKSYSTAPAVPSNNLFHRLPSGATILDSLTINQYHEILRWEFRAFRCMSISPSVTLHLGCVFSCPSEDTVDDIVEIVWLPYPELSSHPSWGGIGNGQTFGQLMADGWTCLKSNDIVGTKFWVHGFSTLDYKFWLSQANHIFTTLQISSNFHDYVVVYEIHFQLSVSTTEGDIPPGFLFLCPSRHFQTRESSFKWPDCPAYWSLDPSGAERLTSEDAISLGFPSFQLFTEIKGYSWDASVYAGIHQFHQAKGFDPGSQDVARHLGHKLYQVSDLFAHMDNEYSKHGDDTNQWFMNEEFDDEPGTTPMPVNHDSVPASTNQDMEQVPVPRTFEEITSVSTDLPQMDWDTSAAGSSDGCGYDIQPNLYSSTPDFSPSDLNFNTQYNSGNDLSWHDSSSLVFNDAALSASSLNYQPPMLPDAVHYFSAPPLPTSLSAPSLFPIAPVVNSQVADFPSRKRKTRDKTDLMDMVQGTRAQKAPKRF</sequence>
<proteinExistence type="predicted"/>
<evidence type="ECO:0000313" key="2">
    <source>
        <dbReference type="EMBL" id="KAF7374238.1"/>
    </source>
</evidence>
<keyword evidence="3" id="KW-1185">Reference proteome</keyword>
<evidence type="ECO:0000313" key="3">
    <source>
        <dbReference type="Proteomes" id="UP000623467"/>
    </source>
</evidence>
<accession>A0A8H6Z809</accession>
<feature type="compositionally biased region" description="Gly residues" evidence="1">
    <location>
        <begin position="19"/>
        <end position="28"/>
    </location>
</feature>
<organism evidence="2 3">
    <name type="scientific">Mycena sanguinolenta</name>
    <dbReference type="NCBI Taxonomy" id="230812"/>
    <lineage>
        <taxon>Eukaryota</taxon>
        <taxon>Fungi</taxon>
        <taxon>Dikarya</taxon>
        <taxon>Basidiomycota</taxon>
        <taxon>Agaricomycotina</taxon>
        <taxon>Agaricomycetes</taxon>
        <taxon>Agaricomycetidae</taxon>
        <taxon>Agaricales</taxon>
        <taxon>Marasmiineae</taxon>
        <taxon>Mycenaceae</taxon>
        <taxon>Mycena</taxon>
    </lineage>
</organism>